<accession>A0AAD9RP56</accession>
<dbReference type="PROSITE" id="PS50026">
    <property type="entry name" value="EGF_3"/>
    <property type="match status" value="4"/>
</dbReference>
<evidence type="ECO:0000259" key="31">
    <source>
        <dbReference type="PROSITE" id="PS50026"/>
    </source>
</evidence>
<feature type="disulfide bond" evidence="28">
    <location>
        <begin position="497"/>
        <end position="506"/>
    </location>
</feature>
<evidence type="ECO:0000256" key="3">
    <source>
        <dbReference type="ARBA" id="ARBA00022448"/>
    </source>
</evidence>
<keyword evidence="9" id="KW-0165">Cleavage on pair of basic residues</keyword>
<dbReference type="InterPro" id="IPR013032">
    <property type="entry name" value="EGF-like_CS"/>
</dbReference>
<evidence type="ECO:0000256" key="7">
    <source>
        <dbReference type="ARBA" id="ARBA00022553"/>
    </source>
</evidence>
<dbReference type="EMBL" id="JAIFRP010000031">
    <property type="protein sequence ID" value="KAK2582771.1"/>
    <property type="molecule type" value="Genomic_DNA"/>
</dbReference>
<dbReference type="FunFam" id="2.60.120.290:FF:000060">
    <property type="entry name" value="Cubilin homolog"/>
    <property type="match status" value="1"/>
</dbReference>
<feature type="disulfide bond" evidence="28">
    <location>
        <begin position="190"/>
        <end position="199"/>
    </location>
</feature>
<dbReference type="InterPro" id="IPR049883">
    <property type="entry name" value="NOTCH1_EGF-like"/>
</dbReference>
<evidence type="ECO:0000256" key="16">
    <source>
        <dbReference type="ARBA" id="ARBA00023098"/>
    </source>
</evidence>
<feature type="domain" description="CUB" evidence="30">
    <location>
        <begin position="1213"/>
        <end position="1323"/>
    </location>
</feature>
<dbReference type="FunFam" id="2.10.25.10:FF:000260">
    <property type="entry name" value="Notch receptor 4"/>
    <property type="match status" value="1"/>
</dbReference>
<evidence type="ECO:0000256" key="27">
    <source>
        <dbReference type="ARBA" id="ARBA00049703"/>
    </source>
</evidence>
<feature type="domain" description="CUB" evidence="30">
    <location>
        <begin position="1558"/>
        <end position="1623"/>
    </location>
</feature>
<feature type="domain" description="EGF-like" evidence="31">
    <location>
        <begin position="164"/>
        <end position="200"/>
    </location>
</feature>
<dbReference type="Pfam" id="PF00431">
    <property type="entry name" value="CUB"/>
    <property type="match status" value="10"/>
</dbReference>
<sequence>MASTFVWIGLLLYFGLAFAWMDERPVLEAHDGNLIISGAKDRNISFKVSGSGRINVNEINLLHVALAAQNATRLMERLRAGYLVQVENNLERLTNLVEGPTGLQRRITMLEGTGETNSTIRPSNRQSSALGYAADSVARSSIRRTNERIRRLEDKVRGIVAKLKENDCQSNPCQNGGTCLDLYDGYQCYCTSAWEGPNCMTDVNECVRYLGTDLGCQNGATCFNLPGSYGCDCKSGWYGIHCSKRVSVCSAQNSHELCGHGVCVPKPGSVIGYVCLCDQGWETDGTNPACTKDVDECAGKHPPCSVNPPVVCLNAPGTFFCGACPHGYTGNGYYCTDIDECLEDNGGCSTTPRVQCINTMGSRVCGPCPPGYQGDGVSCIYVGACRINNGGCHPLASCIENPALTSSYVQCRCPIGYEGDGLGPNGCQPATGISNNSCANHPCVHGTCVSTYQGFLCRCEPGYTGTTCNAQIDPCSPNPCKNNGVCAVIGGAVTCDCPSSYTGSRCETQRQTCGGVSRNPVGHLEFPIGGTTYQHGLSCAWVLVTNHTQVLNVTFTAFNLEDSVDCKFDFLQIHDGRNAGSHMIGRFCGHTLPNKNGNIVSSHNSLYFWFHSDSSIAHDGFTLHWNSIEPVCGGFLEDNYGTITSPGYPGRYPPNRDCSWYIMVPEGKRIQFHFGQLMLEEHASCQYDYIKILQMNGELLGLYCNHSRPGPLTVPDNTVELVFHSDSSGQDAGFQIHYSVVEGIPGCGGILTATSGTISSPGHASTYQPNMNCDWKIQLPVGERIQITWLKFSLEESTSCQFDSVEIYDGDSINSPLIGRYCGDNMPPTVISNSNNVLVVFISDWTYESEGFSFTYETICGGEFNEETGVITSPMYPNPYHSSKTCVYEIVLPPSKAVVLNIVDLDIEGVTSDCYFDYLEIFDGYNENSTSLATLCGYHTPSDPFLSTHNVMFLKFTSDSSIQGRGFKANYTSIERRCGGLYRTSTGVIQTPNEDGSYGNNEECIWTIQAPPGYVVQLTWLSFHLEHHSHCSNDFVKVYDNTTQSEESRLGTYCGSNKPPVLTTQDRTMTIVFETDSSVTTEGFTASYVFLDASRICGSHYVKQNGVIRSPNYPQSYPNSKECVWVIEAPNRQKVTLKINSFELEQHSSCIFDYLEIRNGGYDTSPLIGKYCGTDIPKQIVSQTNQLYVKFVSDSSRSKAGFSIDWDSTTEGCGGTLTSAKGDIVSPNYPQPYNQNAECIWRIAVAAGSTVQLVIVDLELEHHTRCRFDYVEISEGTARTRNAERYCSNHPPIIITKSNVVTVRFHSDFTASARGFHIKYETACHNKVHGFRGVIESPNFPNTYEHSTNCSWTIDAPIGNRINLTFSHFDLEGNEQKSVCQYDYLKITEGSGDVANNELGLFCGSDVPKRIHSSQPQVFLQFVTDGYIAYGGFRLEWVVDGCGGHLTRPFDVISSPGYPSPYPHNVQCEWLIEVDFTHSIEITFHEVDMEKRKGCYFDKVDIYGGENENAPKLGQLCHVDKPIVYTTSGNKMFVTFRSDGSYAFRGFRASYKSVPLGCGGRFTANSGVIHTANYPQNYPANQNCEWLIQVDKNHVVNITFEDFDIEDSRNCTDDYVKVRAQQR</sequence>
<keyword evidence="17" id="KW-0472">Membrane</keyword>
<keyword evidence="15" id="KW-0653">Protein transport</keyword>
<feature type="domain" description="CUB" evidence="30">
    <location>
        <begin position="747"/>
        <end position="859"/>
    </location>
</feature>
<evidence type="ECO:0000256" key="17">
    <source>
        <dbReference type="ARBA" id="ARBA00023136"/>
    </source>
</evidence>
<dbReference type="GO" id="GO:0005509">
    <property type="term" value="F:calcium ion binding"/>
    <property type="evidence" value="ECO:0007669"/>
    <property type="project" value="InterPro"/>
</dbReference>
<feature type="domain" description="EGF-like" evidence="31">
    <location>
        <begin position="202"/>
        <end position="243"/>
    </location>
</feature>
<dbReference type="InterPro" id="IPR000742">
    <property type="entry name" value="EGF"/>
</dbReference>
<name>A0AAD9RP56_9HYME</name>
<dbReference type="CDD" id="cd22201">
    <property type="entry name" value="cubilin_NTD"/>
    <property type="match status" value="1"/>
</dbReference>
<gene>
    <name evidence="32" type="ORF">KPH14_005036</name>
</gene>
<evidence type="ECO:0000256" key="29">
    <source>
        <dbReference type="SAM" id="SignalP"/>
    </source>
</evidence>
<feature type="disulfide bond" evidence="28">
    <location>
        <begin position="233"/>
        <end position="242"/>
    </location>
</feature>
<dbReference type="SMART" id="SM00179">
    <property type="entry name" value="EGF_CA"/>
    <property type="match status" value="7"/>
</dbReference>
<proteinExistence type="predicted"/>
<feature type="domain" description="CUB" evidence="30">
    <location>
        <begin position="632"/>
        <end position="741"/>
    </location>
</feature>
<comment type="subunit">
    <text evidence="27">Interacts with AMN. Component of the cubam complex composed of one CUBN trimer and one AMN chain. The cubam complex can dimerize. Interacts with LRP2 in a dual-receptor complex in a calcium-dependent manner. Found in a complex with PID1/PCLI1, LRP1 and CUBNI. Interacts with LRP1 and PID1/PCLI1.</text>
</comment>
<dbReference type="SUPFAM" id="SSF57196">
    <property type="entry name" value="EGF/Laminin"/>
    <property type="match status" value="5"/>
</dbReference>
<evidence type="ECO:0000256" key="2">
    <source>
        <dbReference type="ARBA" id="ARBA00004202"/>
    </source>
</evidence>
<dbReference type="FunFam" id="2.10.25.10:FF:000429">
    <property type="entry name" value="Cubilin"/>
    <property type="match status" value="1"/>
</dbReference>
<dbReference type="GO" id="GO:0008203">
    <property type="term" value="P:cholesterol metabolic process"/>
    <property type="evidence" value="ECO:0007669"/>
    <property type="project" value="UniProtKB-KW"/>
</dbReference>
<evidence type="ECO:0000256" key="23">
    <source>
        <dbReference type="ARBA" id="ARBA00023285"/>
    </source>
</evidence>
<dbReference type="Pfam" id="PF07645">
    <property type="entry name" value="EGF_CA"/>
    <property type="match status" value="2"/>
</dbReference>
<dbReference type="GO" id="GO:0016324">
    <property type="term" value="C:apical plasma membrane"/>
    <property type="evidence" value="ECO:0007669"/>
    <property type="project" value="UniProtKB-ARBA"/>
</dbReference>
<feature type="domain" description="CUB" evidence="30">
    <location>
        <begin position="1442"/>
        <end position="1554"/>
    </location>
</feature>
<feature type="domain" description="EGF-like" evidence="31">
    <location>
        <begin position="434"/>
        <end position="469"/>
    </location>
</feature>
<keyword evidence="19" id="KW-1207">Sterol metabolism</keyword>
<dbReference type="SUPFAM" id="SSF49854">
    <property type="entry name" value="Spermadhesin, CUB domain"/>
    <property type="match status" value="10"/>
</dbReference>
<organism evidence="32 33">
    <name type="scientific">Odynerus spinipes</name>
    <dbReference type="NCBI Taxonomy" id="1348599"/>
    <lineage>
        <taxon>Eukaryota</taxon>
        <taxon>Metazoa</taxon>
        <taxon>Ecdysozoa</taxon>
        <taxon>Arthropoda</taxon>
        <taxon>Hexapoda</taxon>
        <taxon>Insecta</taxon>
        <taxon>Pterygota</taxon>
        <taxon>Neoptera</taxon>
        <taxon>Endopterygota</taxon>
        <taxon>Hymenoptera</taxon>
        <taxon>Apocrita</taxon>
        <taxon>Aculeata</taxon>
        <taxon>Vespoidea</taxon>
        <taxon>Vespidae</taxon>
        <taxon>Eumeninae</taxon>
        <taxon>Odynerus</taxon>
    </lineage>
</organism>
<keyword evidence="33" id="KW-1185">Reference proteome</keyword>
<evidence type="ECO:0000256" key="9">
    <source>
        <dbReference type="ARBA" id="ARBA00022685"/>
    </source>
</evidence>
<keyword evidence="11 29" id="KW-0732">Signal</keyword>
<feature type="domain" description="CUB" evidence="30">
    <location>
        <begin position="860"/>
        <end position="974"/>
    </location>
</feature>
<dbReference type="FunFam" id="2.60.120.290:FF:000013">
    <property type="entry name" value="Membrane frizzled-related protein"/>
    <property type="match status" value="6"/>
</dbReference>
<comment type="caution">
    <text evidence="32">The sequence shown here is derived from an EMBL/GenBank/DDBJ whole genome shotgun (WGS) entry which is preliminary data.</text>
</comment>
<dbReference type="Pfam" id="PF12947">
    <property type="entry name" value="EGF_3"/>
    <property type="match status" value="1"/>
</dbReference>
<feature type="signal peptide" evidence="29">
    <location>
        <begin position="1"/>
        <end position="19"/>
    </location>
</feature>
<evidence type="ECO:0000256" key="12">
    <source>
        <dbReference type="ARBA" id="ARBA00022737"/>
    </source>
</evidence>
<feature type="domain" description="CUB" evidence="30">
    <location>
        <begin position="1324"/>
        <end position="1440"/>
    </location>
</feature>
<dbReference type="Pfam" id="PF12661">
    <property type="entry name" value="hEGF"/>
    <property type="match status" value="1"/>
</dbReference>
<feature type="domain" description="CUB" evidence="30">
    <location>
        <begin position="513"/>
        <end position="628"/>
    </location>
</feature>
<keyword evidence="13" id="KW-0967">Endosome</keyword>
<feature type="domain" description="CUB" evidence="30">
    <location>
        <begin position="1097"/>
        <end position="1209"/>
    </location>
</feature>
<dbReference type="PROSITE" id="PS00022">
    <property type="entry name" value="EGF_1"/>
    <property type="match status" value="4"/>
</dbReference>
<dbReference type="InterPro" id="IPR035914">
    <property type="entry name" value="Sperma_CUB_dom_sf"/>
</dbReference>
<dbReference type="Gene3D" id="2.10.25.10">
    <property type="entry name" value="Laminin"/>
    <property type="match status" value="7"/>
</dbReference>
<keyword evidence="14" id="KW-0106">Calcium</keyword>
<keyword evidence="3" id="KW-0813">Transport</keyword>
<dbReference type="FunFam" id="2.60.120.290:FF:000042">
    <property type="entry name" value="AGAP005526-PA"/>
    <property type="match status" value="1"/>
</dbReference>
<evidence type="ECO:0000256" key="5">
    <source>
        <dbReference type="ARBA" id="ARBA00022536"/>
    </source>
</evidence>
<evidence type="ECO:0000256" key="19">
    <source>
        <dbReference type="ARBA" id="ARBA00023166"/>
    </source>
</evidence>
<evidence type="ECO:0000313" key="33">
    <source>
        <dbReference type="Proteomes" id="UP001258017"/>
    </source>
</evidence>
<evidence type="ECO:0000256" key="20">
    <source>
        <dbReference type="ARBA" id="ARBA00023180"/>
    </source>
</evidence>
<keyword evidence="16" id="KW-0443">Lipid metabolism</keyword>
<dbReference type="FunFam" id="2.10.25.10:FF:000379">
    <property type="entry name" value="Cubilin"/>
    <property type="match status" value="1"/>
</dbReference>
<keyword evidence="21" id="KW-0753">Steroid metabolism</keyword>
<evidence type="ECO:0000256" key="24">
    <source>
        <dbReference type="ARBA" id="ARBA00023765"/>
    </source>
</evidence>
<dbReference type="PANTHER" id="PTHR24251">
    <property type="entry name" value="OVOCHYMASE-RELATED"/>
    <property type="match status" value="1"/>
</dbReference>
<keyword evidence="18 28" id="KW-1015">Disulfide bond</keyword>
<evidence type="ECO:0000256" key="14">
    <source>
        <dbReference type="ARBA" id="ARBA00022837"/>
    </source>
</evidence>
<keyword evidence="4" id="KW-1003">Cell membrane</keyword>
<evidence type="ECO:0000256" key="1">
    <source>
        <dbReference type="ARBA" id="ARBA00004177"/>
    </source>
</evidence>
<keyword evidence="8" id="KW-0846">Cobalamin</keyword>
<keyword evidence="20" id="KW-0325">Glycoprotein</keyword>
<dbReference type="GO" id="GO:0003008">
    <property type="term" value="P:system process"/>
    <property type="evidence" value="ECO:0007669"/>
    <property type="project" value="UniProtKB-ARBA"/>
</dbReference>
<dbReference type="PROSITE" id="PS01180">
    <property type="entry name" value="CUB"/>
    <property type="match status" value="10"/>
</dbReference>
<evidence type="ECO:0000256" key="18">
    <source>
        <dbReference type="ARBA" id="ARBA00023157"/>
    </source>
</evidence>
<evidence type="ECO:0000256" key="28">
    <source>
        <dbReference type="PROSITE-ProRule" id="PRU00076"/>
    </source>
</evidence>
<dbReference type="PROSITE" id="PS00010">
    <property type="entry name" value="ASX_HYDROXYL"/>
    <property type="match status" value="2"/>
</dbReference>
<feature type="disulfide bond" evidence="28">
    <location>
        <begin position="459"/>
        <end position="468"/>
    </location>
</feature>
<evidence type="ECO:0000256" key="21">
    <source>
        <dbReference type="ARBA" id="ARBA00023221"/>
    </source>
</evidence>
<reference evidence="32" key="2">
    <citation type="journal article" date="2023" name="Commun. Biol.">
        <title>Intrasexual cuticular hydrocarbon dimorphism in a wasp sheds light on hydrocarbon biosynthesis genes in Hymenoptera.</title>
        <authorList>
            <person name="Moris V.C."/>
            <person name="Podsiadlowski L."/>
            <person name="Martin S."/>
            <person name="Oeyen J.P."/>
            <person name="Donath A."/>
            <person name="Petersen M."/>
            <person name="Wilbrandt J."/>
            <person name="Misof B."/>
            <person name="Liedtke D."/>
            <person name="Thamm M."/>
            <person name="Scheiner R."/>
            <person name="Schmitt T."/>
            <person name="Niehuis O."/>
        </authorList>
    </citation>
    <scope>NUCLEOTIDE SEQUENCE</scope>
    <source>
        <strain evidence="32">GBR_01_08_01A</strain>
    </source>
</reference>
<dbReference type="GO" id="GO:0015031">
    <property type="term" value="P:protein transport"/>
    <property type="evidence" value="ECO:0007669"/>
    <property type="project" value="UniProtKB-KW"/>
</dbReference>
<evidence type="ECO:0000256" key="10">
    <source>
        <dbReference type="ARBA" id="ARBA00022723"/>
    </source>
</evidence>
<comment type="subcellular location">
    <subcellularLocation>
        <location evidence="2">Cell membrane</location>
        <topology evidence="2">Peripheral membrane protein</topology>
    </subcellularLocation>
    <subcellularLocation>
        <location evidence="1">Endosome</location>
    </subcellularLocation>
    <subcellularLocation>
        <location evidence="24">Lysosome membrane</location>
        <topology evidence="24">Peripheral membrane protein</topology>
    </subcellularLocation>
</comment>
<evidence type="ECO:0000256" key="22">
    <source>
        <dbReference type="ARBA" id="ARBA00023228"/>
    </source>
</evidence>
<dbReference type="GO" id="GO:0005765">
    <property type="term" value="C:lysosomal membrane"/>
    <property type="evidence" value="ECO:0007669"/>
    <property type="project" value="UniProtKB-SubCell"/>
</dbReference>
<evidence type="ECO:0000256" key="25">
    <source>
        <dbReference type="ARBA" id="ARBA00023878"/>
    </source>
</evidence>
<dbReference type="SMART" id="SM00181">
    <property type="entry name" value="EGF"/>
    <property type="match status" value="8"/>
</dbReference>
<dbReference type="FunFam" id="2.60.120.290:FF:000005">
    <property type="entry name" value="Procollagen C-endopeptidase enhancer 1"/>
    <property type="match status" value="2"/>
</dbReference>
<dbReference type="InterPro" id="IPR018097">
    <property type="entry name" value="EGF_Ca-bd_CS"/>
</dbReference>
<keyword evidence="10" id="KW-0479">Metal-binding</keyword>
<evidence type="ECO:0000256" key="6">
    <source>
        <dbReference type="ARBA" id="ARBA00022548"/>
    </source>
</evidence>
<evidence type="ECO:0000256" key="11">
    <source>
        <dbReference type="ARBA" id="ARBA00022729"/>
    </source>
</evidence>
<evidence type="ECO:0000256" key="8">
    <source>
        <dbReference type="ARBA" id="ARBA00022628"/>
    </source>
</evidence>
<reference evidence="32" key="1">
    <citation type="submission" date="2021-08" db="EMBL/GenBank/DDBJ databases">
        <authorList>
            <person name="Misof B."/>
            <person name="Oliver O."/>
            <person name="Podsiadlowski L."/>
            <person name="Donath A."/>
            <person name="Peters R."/>
            <person name="Mayer C."/>
            <person name="Rust J."/>
            <person name="Gunkel S."/>
            <person name="Lesny P."/>
            <person name="Martin S."/>
            <person name="Oeyen J.P."/>
            <person name="Petersen M."/>
            <person name="Panagiotis P."/>
            <person name="Wilbrandt J."/>
            <person name="Tanja T."/>
        </authorList>
    </citation>
    <scope>NUCLEOTIDE SEQUENCE</scope>
    <source>
        <strain evidence="32">GBR_01_08_01A</strain>
        <tissue evidence="32">Thorax + abdomen</tissue>
    </source>
</reference>
<comment type="caution">
    <text evidence="28">Lacks conserved residue(s) required for the propagation of feature annotation.</text>
</comment>
<dbReference type="InterPro" id="IPR024731">
    <property type="entry name" value="NELL2-like_EGF"/>
</dbReference>
<keyword evidence="5 28" id="KW-0245">EGF-like domain</keyword>
<keyword evidence="23" id="KW-0170">Cobalt</keyword>
<dbReference type="InterPro" id="IPR001881">
    <property type="entry name" value="EGF-like_Ca-bd_dom"/>
</dbReference>
<feature type="chain" id="PRO_5041983547" description="Cubilin" evidence="29">
    <location>
        <begin position="20"/>
        <end position="1623"/>
    </location>
</feature>
<keyword evidence="6" id="KW-0153">Cholesterol metabolism</keyword>
<keyword evidence="22" id="KW-0458">Lysosome</keyword>
<dbReference type="FunFam" id="2.10.25.10:FF:000321">
    <property type="entry name" value="Protein delta homolog 1"/>
    <property type="match status" value="1"/>
</dbReference>
<dbReference type="InterPro" id="IPR000859">
    <property type="entry name" value="CUB_dom"/>
</dbReference>
<feature type="domain" description="EGF-like" evidence="31">
    <location>
        <begin position="471"/>
        <end position="507"/>
    </location>
</feature>
<dbReference type="Proteomes" id="UP001258017">
    <property type="component" value="Unassembled WGS sequence"/>
</dbReference>
<evidence type="ECO:0000256" key="13">
    <source>
        <dbReference type="ARBA" id="ARBA00022753"/>
    </source>
</evidence>
<dbReference type="FunFam" id="2.10.25.10:FF:000143">
    <property type="entry name" value="Protein crumbs 1"/>
    <property type="match status" value="1"/>
</dbReference>
<comment type="function">
    <text evidence="26">Endocytic receptor which plays a role in lipoprotein, vitamin and iron metabolism by facilitating their uptake. Acts together with LRP2 to mediate endocytosis of high-density lipoproteins, GC, hemoglobin, ALB, TF and SCGB1A1. Acts together with AMN to mediate endocytosis of the CBLIF-cobalamin complex. Binds to ALB, MB, Kappa and lambda-light chains, TF, hemoglobin, GC, SCGB1A1, APOA1, high density lipoprotein, and the CBLIF-cobalamin complex. Ligand binding requires calcium. Serves as important transporter in several absorptive epithelia, including intestine, renal proximal tubules and embryonic yolk sac. May play an important role in the development of the peri-implantation embryo through internalization of APOA1 and cholesterol. Binds to LGALS3 at the maternal-fetal interface.</text>
</comment>
<dbReference type="SMART" id="SM00042">
    <property type="entry name" value="CUB"/>
    <property type="match status" value="10"/>
</dbReference>
<evidence type="ECO:0000256" key="26">
    <source>
        <dbReference type="ARBA" id="ARBA00049611"/>
    </source>
</evidence>
<feature type="domain" description="CUB" evidence="30">
    <location>
        <begin position="978"/>
        <end position="1091"/>
    </location>
</feature>
<evidence type="ECO:0000259" key="30">
    <source>
        <dbReference type="PROSITE" id="PS01180"/>
    </source>
</evidence>
<dbReference type="Gene3D" id="2.60.120.290">
    <property type="entry name" value="Spermadhesin, CUB domain"/>
    <property type="match status" value="10"/>
</dbReference>
<dbReference type="InterPro" id="IPR000152">
    <property type="entry name" value="EGF-type_Asp/Asn_hydroxyl_site"/>
</dbReference>
<feature type="disulfide bond" evidence="28">
    <location>
        <begin position="438"/>
        <end position="448"/>
    </location>
</feature>
<dbReference type="Pfam" id="PF00008">
    <property type="entry name" value="EGF"/>
    <property type="match status" value="3"/>
</dbReference>
<evidence type="ECO:0000256" key="4">
    <source>
        <dbReference type="ARBA" id="ARBA00022475"/>
    </source>
</evidence>
<keyword evidence="7" id="KW-0597">Phosphoprotein</keyword>
<dbReference type="GO" id="GO:0031419">
    <property type="term" value="F:cobalamin binding"/>
    <property type="evidence" value="ECO:0007669"/>
    <property type="project" value="UniProtKB-KW"/>
</dbReference>
<dbReference type="GO" id="GO:0005768">
    <property type="term" value="C:endosome"/>
    <property type="evidence" value="ECO:0007669"/>
    <property type="project" value="UniProtKB-SubCell"/>
</dbReference>
<dbReference type="CDD" id="cd00054">
    <property type="entry name" value="EGF_CA"/>
    <property type="match status" value="5"/>
</dbReference>
<dbReference type="PROSITE" id="PS01187">
    <property type="entry name" value="EGF_CA"/>
    <property type="match status" value="1"/>
</dbReference>
<evidence type="ECO:0000256" key="15">
    <source>
        <dbReference type="ARBA" id="ARBA00022927"/>
    </source>
</evidence>
<evidence type="ECO:0000313" key="32">
    <source>
        <dbReference type="EMBL" id="KAK2582771.1"/>
    </source>
</evidence>
<dbReference type="CDD" id="cd00041">
    <property type="entry name" value="CUB"/>
    <property type="match status" value="10"/>
</dbReference>
<keyword evidence="12" id="KW-0677">Repeat</keyword>
<protein>
    <recommendedName>
        <fullName evidence="25">Cubilin</fullName>
    </recommendedName>
</protein>
<dbReference type="PROSITE" id="PS01186">
    <property type="entry name" value="EGF_2"/>
    <property type="match status" value="2"/>
</dbReference>